<dbReference type="Proteomes" id="UP000186102">
    <property type="component" value="Unassembled WGS sequence"/>
</dbReference>
<comment type="caution">
    <text evidence="1">The sequence shown here is derived from an EMBL/GenBank/DDBJ whole genome shotgun (WGS) entry which is preliminary data.</text>
</comment>
<gene>
    <name evidence="1" type="ORF">DSOL_3762</name>
</gene>
<evidence type="ECO:0000313" key="2">
    <source>
        <dbReference type="Proteomes" id="UP000186102"/>
    </source>
</evidence>
<accession>A0A1Q8QNN2</accession>
<name>A0A1Q8QNN2_9FIRM</name>
<organism evidence="1 2">
    <name type="scientific">Desulfosporosinus metallidurans</name>
    <dbReference type="NCBI Taxonomy" id="1888891"/>
    <lineage>
        <taxon>Bacteria</taxon>
        <taxon>Bacillati</taxon>
        <taxon>Bacillota</taxon>
        <taxon>Clostridia</taxon>
        <taxon>Eubacteriales</taxon>
        <taxon>Desulfitobacteriaceae</taxon>
        <taxon>Desulfosporosinus</taxon>
    </lineage>
</organism>
<dbReference type="RefSeq" id="WP_235838879.1">
    <property type="nucleotide sequence ID" value="NZ_MLBF01000037.1"/>
</dbReference>
<reference evidence="1 2" key="1">
    <citation type="submission" date="2016-09" db="EMBL/GenBank/DDBJ databases">
        <title>Complete genome of Desulfosporosinus sp. OL.</title>
        <authorList>
            <person name="Mardanov A."/>
            <person name="Beletsky A."/>
            <person name="Panova A."/>
            <person name="Karnachuk O."/>
            <person name="Ravin N."/>
        </authorList>
    </citation>
    <scope>NUCLEOTIDE SEQUENCE [LARGE SCALE GENOMIC DNA]</scope>
    <source>
        <strain evidence="1 2">OL</strain>
    </source>
</reference>
<dbReference type="AlphaFoldDB" id="A0A1Q8QNN2"/>
<evidence type="ECO:0000313" key="1">
    <source>
        <dbReference type="EMBL" id="OLN28951.1"/>
    </source>
</evidence>
<dbReference type="STRING" id="1888891.DSOL_3762"/>
<sequence length="173" mass="18903">MAYFASVRKRRVLIVGLLCMVVLGGVLVANGLTKQSSPMGPQLQILKDIDTSVSHAIKSRITAYGPGETATEGHIILGTEESNETTKVYTIASYGAFSFENGIFTKVSGSGAIPTVITFSKNEHGEYSLLDYKEPQDGAAYIDSMKKMFSNKFKDQVLLADKYYLDLSKQQEA</sequence>
<protein>
    <submittedName>
        <fullName evidence="1">Regulatory sensor-transducer, BlaR1/MecR1 family</fullName>
    </submittedName>
</protein>
<proteinExistence type="predicted"/>
<dbReference type="EMBL" id="MLBF01000037">
    <property type="protein sequence ID" value="OLN28951.1"/>
    <property type="molecule type" value="Genomic_DNA"/>
</dbReference>
<keyword evidence="2" id="KW-1185">Reference proteome</keyword>